<dbReference type="WBParaSite" id="MCU_001167-RB">
    <property type="protein sequence ID" value="MCU_001167-RB"/>
    <property type="gene ID" value="MCU_001167"/>
</dbReference>
<protein>
    <submittedName>
        <fullName evidence="1 2">Histone domain-containing protein</fullName>
    </submittedName>
</protein>
<dbReference type="WBParaSite" id="MCU_001167-RA">
    <property type="protein sequence ID" value="MCU_001167-RA"/>
    <property type="gene ID" value="MCU_001167"/>
</dbReference>
<dbReference type="AlphaFoldDB" id="A0A5K3EK74"/>
<accession>A0A5K3EK74</accession>
<reference evidence="1 2" key="1">
    <citation type="submission" date="2019-11" db="UniProtKB">
        <authorList>
            <consortium name="WormBaseParasite"/>
        </authorList>
    </citation>
    <scope>IDENTIFICATION</scope>
</reference>
<organism evidence="1">
    <name type="scientific">Mesocestoides corti</name>
    <name type="common">Flatworm</name>
    <dbReference type="NCBI Taxonomy" id="53468"/>
    <lineage>
        <taxon>Eukaryota</taxon>
        <taxon>Metazoa</taxon>
        <taxon>Spiralia</taxon>
        <taxon>Lophotrochozoa</taxon>
        <taxon>Platyhelminthes</taxon>
        <taxon>Cestoda</taxon>
        <taxon>Eucestoda</taxon>
        <taxon>Cyclophyllidea</taxon>
        <taxon>Mesocestoididae</taxon>
        <taxon>Mesocestoides</taxon>
    </lineage>
</organism>
<name>A0A5K3EK74_MESCO</name>
<evidence type="ECO:0000313" key="1">
    <source>
        <dbReference type="WBParaSite" id="MCU_001167-RA"/>
    </source>
</evidence>
<sequence>MAEKMPVRQKNFAKSAYRMDIGLTNAKANANTWSVSQEQLIFLDSWKRLQKKLRKNALQNPRLLTPHHQKAVLLRFPQTKVTVKVPLLVAPATVLPLLPAVKVGHLLEVQADLRLVVRVTDCRTSKASVVGQKKTILDVL</sequence>
<evidence type="ECO:0000313" key="2">
    <source>
        <dbReference type="WBParaSite" id="MCU_001167-RB"/>
    </source>
</evidence>
<proteinExistence type="predicted"/>